<evidence type="ECO:0000313" key="3">
    <source>
        <dbReference type="Proteomes" id="UP000198718"/>
    </source>
</evidence>
<keyword evidence="3" id="KW-1185">Reference proteome</keyword>
<dbReference type="AlphaFoldDB" id="A0A1G9I842"/>
<dbReference type="Proteomes" id="UP000198718">
    <property type="component" value="Unassembled WGS sequence"/>
</dbReference>
<sequence>MENYKDIQSIADQLDALKKNIDKSKEHLSALEMLMVDNNNGRLKSEGLGDELQELNNSIDSLTRNVQALERKLNH</sequence>
<name>A0A1G9I842_9FIRM</name>
<feature type="coiled-coil region" evidence="1">
    <location>
        <begin position="7"/>
        <end position="72"/>
    </location>
</feature>
<keyword evidence="1" id="KW-0175">Coiled coil</keyword>
<dbReference type="EMBL" id="FNFP01000010">
    <property type="protein sequence ID" value="SDL21398.1"/>
    <property type="molecule type" value="Genomic_DNA"/>
</dbReference>
<dbReference type="OrthoDB" id="1955769at2"/>
<organism evidence="2 3">
    <name type="scientific">Natronincola ferrireducens</name>
    <dbReference type="NCBI Taxonomy" id="393762"/>
    <lineage>
        <taxon>Bacteria</taxon>
        <taxon>Bacillati</taxon>
        <taxon>Bacillota</taxon>
        <taxon>Clostridia</taxon>
        <taxon>Peptostreptococcales</taxon>
        <taxon>Natronincolaceae</taxon>
        <taxon>Natronincola</taxon>
    </lineage>
</organism>
<evidence type="ECO:0000313" key="2">
    <source>
        <dbReference type="EMBL" id="SDL21398.1"/>
    </source>
</evidence>
<evidence type="ECO:0000256" key="1">
    <source>
        <dbReference type="SAM" id="Coils"/>
    </source>
</evidence>
<gene>
    <name evidence="2" type="ORF">SAMN05660472_02825</name>
</gene>
<proteinExistence type="predicted"/>
<protein>
    <submittedName>
        <fullName evidence="2">Uncharacterized protein</fullName>
    </submittedName>
</protein>
<reference evidence="2 3" key="1">
    <citation type="submission" date="2016-10" db="EMBL/GenBank/DDBJ databases">
        <authorList>
            <person name="de Groot N.N."/>
        </authorList>
    </citation>
    <scope>NUCLEOTIDE SEQUENCE [LARGE SCALE GENOMIC DNA]</scope>
    <source>
        <strain evidence="2 3">DSM 18346</strain>
    </source>
</reference>
<dbReference type="RefSeq" id="WP_090554763.1">
    <property type="nucleotide sequence ID" value="NZ_FNFP01000010.1"/>
</dbReference>
<accession>A0A1G9I842</accession>